<dbReference type="AlphaFoldDB" id="A0A1M5V6P9"/>
<organism evidence="2 3">
    <name type="scientific">Clostridium collagenovorans DSM 3089</name>
    <dbReference type="NCBI Taxonomy" id="1121306"/>
    <lineage>
        <taxon>Bacteria</taxon>
        <taxon>Bacillati</taxon>
        <taxon>Bacillota</taxon>
        <taxon>Clostridia</taxon>
        <taxon>Eubacteriales</taxon>
        <taxon>Clostridiaceae</taxon>
        <taxon>Clostridium</taxon>
    </lineage>
</organism>
<accession>A0A1M5V6P9</accession>
<evidence type="ECO:0000256" key="1">
    <source>
        <dbReference type="SAM" id="Phobius"/>
    </source>
</evidence>
<dbReference type="Proteomes" id="UP000184526">
    <property type="component" value="Unassembled WGS sequence"/>
</dbReference>
<reference evidence="2 3" key="1">
    <citation type="submission" date="2016-11" db="EMBL/GenBank/DDBJ databases">
        <authorList>
            <person name="Jaros S."/>
            <person name="Januszkiewicz K."/>
            <person name="Wedrychowicz H."/>
        </authorList>
    </citation>
    <scope>NUCLEOTIDE SEQUENCE [LARGE SCALE GENOMIC DNA]</scope>
    <source>
        <strain evidence="2 3">DSM 3089</strain>
    </source>
</reference>
<feature type="transmembrane region" description="Helical" evidence="1">
    <location>
        <begin position="45"/>
        <end position="63"/>
    </location>
</feature>
<name>A0A1M5V6P9_9CLOT</name>
<keyword evidence="1" id="KW-0472">Membrane</keyword>
<keyword evidence="1" id="KW-1133">Transmembrane helix</keyword>
<evidence type="ECO:0000313" key="2">
    <source>
        <dbReference type="EMBL" id="SHH70905.1"/>
    </source>
</evidence>
<dbReference type="RefSeq" id="WP_072830931.1">
    <property type="nucleotide sequence ID" value="NZ_FQXP01000004.1"/>
</dbReference>
<proteinExistence type="predicted"/>
<evidence type="ECO:0000313" key="3">
    <source>
        <dbReference type="Proteomes" id="UP000184526"/>
    </source>
</evidence>
<protein>
    <submittedName>
        <fullName evidence="2">Uncharacterized protein</fullName>
    </submittedName>
</protein>
<feature type="transmembrane region" description="Helical" evidence="1">
    <location>
        <begin position="21"/>
        <end position="39"/>
    </location>
</feature>
<keyword evidence="1" id="KW-0812">Transmembrane</keyword>
<gene>
    <name evidence="2" type="ORF">SAMN02745196_01138</name>
</gene>
<dbReference type="EMBL" id="FQXP01000004">
    <property type="protein sequence ID" value="SHH70905.1"/>
    <property type="molecule type" value="Genomic_DNA"/>
</dbReference>
<keyword evidence="3" id="KW-1185">Reference proteome</keyword>
<sequence>MKNTSNITEIKKTLKRKWLKDNTLALCIITLIILVIYVVTKILNSIFLVAFNTILAFSVYLYMRNKMMSFIEKEMYIKNKEP</sequence>